<sequence length="174" mass="20348">MRPEIYLTIRNWIIAKFIIQPYLDKDFTTRDFTNGAKQAIGVVSSFLSQGDFNSLKGLVTEDAITEIKRNFSSLTVKERQDLLIKVTDILFAFPHQIGIIFDDNNQKRFAEITVVYHCMNDFEELKAQGKVLTENSREDVKICNYRFIREYTKGVESDWTINRLGHFKLVHFEN</sequence>
<reference evidence="1 2" key="1">
    <citation type="journal article" date="2022" name="Nat. Ecol. Evol.">
        <title>A masculinizing supergene underlies an exaggerated male reproductive morph in a spider.</title>
        <authorList>
            <person name="Hendrickx F."/>
            <person name="De Corte Z."/>
            <person name="Sonet G."/>
            <person name="Van Belleghem S.M."/>
            <person name="Kostlbacher S."/>
            <person name="Vangestel C."/>
        </authorList>
    </citation>
    <scope>NUCLEOTIDE SEQUENCE [LARGE SCALE GENOMIC DNA]</scope>
    <source>
        <strain evidence="1">W744_W776</strain>
    </source>
</reference>
<dbReference type="SUPFAM" id="SSF54427">
    <property type="entry name" value="NTF2-like"/>
    <property type="match status" value="1"/>
</dbReference>
<dbReference type="InterPro" id="IPR032710">
    <property type="entry name" value="NTF2-like_dom_sf"/>
</dbReference>
<dbReference type="Proteomes" id="UP000827092">
    <property type="component" value="Unassembled WGS sequence"/>
</dbReference>
<name>A0AAV6U930_9ARAC</name>
<proteinExistence type="predicted"/>
<dbReference type="PANTHER" id="PTHR13333:SF5">
    <property type="entry name" value="M-AAA PROTEASE-INTERACTING PROTEIN 1, MITOCHONDRIAL"/>
    <property type="match status" value="1"/>
</dbReference>
<comment type="caution">
    <text evidence="1">The sequence shown here is derived from an EMBL/GenBank/DDBJ whole genome shotgun (WGS) entry which is preliminary data.</text>
</comment>
<dbReference type="PANTHER" id="PTHR13333">
    <property type="entry name" value="M-AAA PROTEASE-INTERACTING PROTEIN 1, MITOCHONDRIAL"/>
    <property type="match status" value="1"/>
</dbReference>
<dbReference type="GO" id="GO:0005743">
    <property type="term" value="C:mitochondrial inner membrane"/>
    <property type="evidence" value="ECO:0007669"/>
    <property type="project" value="TreeGrafter"/>
</dbReference>
<dbReference type="AlphaFoldDB" id="A0AAV6U930"/>
<dbReference type="GO" id="GO:0032979">
    <property type="term" value="P:protein insertion into mitochondrial inner membrane from matrix"/>
    <property type="evidence" value="ECO:0007669"/>
    <property type="project" value="TreeGrafter"/>
</dbReference>
<dbReference type="GO" id="GO:0043022">
    <property type="term" value="F:ribosome binding"/>
    <property type="evidence" value="ECO:0007669"/>
    <property type="project" value="TreeGrafter"/>
</dbReference>
<accession>A0AAV6U930</accession>
<dbReference type="EMBL" id="JAFNEN010000554">
    <property type="protein sequence ID" value="KAG8180704.1"/>
    <property type="molecule type" value="Genomic_DNA"/>
</dbReference>
<evidence type="ECO:0008006" key="3">
    <source>
        <dbReference type="Google" id="ProtNLM"/>
    </source>
</evidence>
<gene>
    <name evidence="1" type="ORF">JTE90_005801</name>
</gene>
<dbReference type="Gene3D" id="3.10.450.240">
    <property type="match status" value="1"/>
</dbReference>
<organism evidence="1 2">
    <name type="scientific">Oedothorax gibbosus</name>
    <dbReference type="NCBI Taxonomy" id="931172"/>
    <lineage>
        <taxon>Eukaryota</taxon>
        <taxon>Metazoa</taxon>
        <taxon>Ecdysozoa</taxon>
        <taxon>Arthropoda</taxon>
        <taxon>Chelicerata</taxon>
        <taxon>Arachnida</taxon>
        <taxon>Araneae</taxon>
        <taxon>Araneomorphae</taxon>
        <taxon>Entelegynae</taxon>
        <taxon>Araneoidea</taxon>
        <taxon>Linyphiidae</taxon>
        <taxon>Erigoninae</taxon>
        <taxon>Oedothorax</taxon>
    </lineage>
</organism>
<keyword evidence="2" id="KW-1185">Reference proteome</keyword>
<protein>
    <recommendedName>
        <fullName evidence="3">Tim44-like domain-containing protein</fullName>
    </recommendedName>
</protein>
<evidence type="ECO:0000313" key="1">
    <source>
        <dbReference type="EMBL" id="KAG8180704.1"/>
    </source>
</evidence>
<evidence type="ECO:0000313" key="2">
    <source>
        <dbReference type="Proteomes" id="UP000827092"/>
    </source>
</evidence>